<dbReference type="GO" id="GO:0016787">
    <property type="term" value="F:hydrolase activity"/>
    <property type="evidence" value="ECO:0007669"/>
    <property type="project" value="UniProtKB-KW"/>
</dbReference>
<evidence type="ECO:0000259" key="3">
    <source>
        <dbReference type="PROSITE" id="PS51462"/>
    </source>
</evidence>
<dbReference type="Pfam" id="PF00293">
    <property type="entry name" value="NUDIX"/>
    <property type="match status" value="1"/>
</dbReference>
<organism evidence="4 5">
    <name type="scientific">Parasphingorhabdus cellanae</name>
    <dbReference type="NCBI Taxonomy" id="2806553"/>
    <lineage>
        <taxon>Bacteria</taxon>
        <taxon>Pseudomonadati</taxon>
        <taxon>Pseudomonadota</taxon>
        <taxon>Alphaproteobacteria</taxon>
        <taxon>Sphingomonadales</taxon>
        <taxon>Sphingomonadaceae</taxon>
        <taxon>Parasphingorhabdus</taxon>
    </lineage>
</organism>
<gene>
    <name evidence="4" type="ORF">J4G78_16765</name>
</gene>
<dbReference type="PANTHER" id="PTHR43046:SF16">
    <property type="entry name" value="ADP-RIBOSE PYROPHOSPHATASE YJHB-RELATED"/>
    <property type="match status" value="1"/>
</dbReference>
<dbReference type="PROSITE" id="PS51462">
    <property type="entry name" value="NUDIX"/>
    <property type="match status" value="1"/>
</dbReference>
<sequence length="206" mass="22785">MEDQWLRWAKRLEALSTTGQHFTKDAFDHERYSEMQGIARSMLSALGNVPLSRIDNLVSSSANGYVTPKVDVRGAIIRKGEILLVKEKADGLWTLPGGFADIGLSPSENILKEIEEEAGIVAEVVGLYSVRHKAKQAYEPDLRDFYKLFFLCQQVNDDVPAASGETSAAGYFDQDNLPPLSEGRVIKSDIDAAFDYAENQLSVLVD</sequence>
<evidence type="ECO:0000256" key="2">
    <source>
        <dbReference type="ARBA" id="ARBA00022801"/>
    </source>
</evidence>
<dbReference type="Gene3D" id="3.90.79.10">
    <property type="entry name" value="Nucleoside Triphosphate Pyrophosphohydrolase"/>
    <property type="match status" value="1"/>
</dbReference>
<keyword evidence="2 4" id="KW-0378">Hydrolase</keyword>
<dbReference type="SUPFAM" id="SSF55811">
    <property type="entry name" value="Nudix"/>
    <property type="match status" value="1"/>
</dbReference>
<dbReference type="InterPro" id="IPR000086">
    <property type="entry name" value="NUDIX_hydrolase_dom"/>
</dbReference>
<dbReference type="InterPro" id="IPR015797">
    <property type="entry name" value="NUDIX_hydrolase-like_dom_sf"/>
</dbReference>
<dbReference type="Proteomes" id="UP000663923">
    <property type="component" value="Chromosome"/>
</dbReference>
<evidence type="ECO:0000256" key="1">
    <source>
        <dbReference type="ARBA" id="ARBA00001946"/>
    </source>
</evidence>
<evidence type="ECO:0000313" key="5">
    <source>
        <dbReference type="Proteomes" id="UP000663923"/>
    </source>
</evidence>
<dbReference type="PANTHER" id="PTHR43046">
    <property type="entry name" value="GDP-MANNOSE MANNOSYL HYDROLASE"/>
    <property type="match status" value="1"/>
</dbReference>
<reference evidence="4 5" key="1">
    <citation type="submission" date="2021-03" db="EMBL/GenBank/DDBJ databases">
        <title>Complete genome of Parasphingorhabdus_sp.JHSY0214.</title>
        <authorList>
            <person name="Yoo J.H."/>
            <person name="Bae J.W."/>
        </authorList>
    </citation>
    <scope>NUCLEOTIDE SEQUENCE [LARGE SCALE GENOMIC DNA]</scope>
    <source>
        <strain evidence="4 5">JHSY0214</strain>
    </source>
</reference>
<feature type="domain" description="Nudix hydrolase" evidence="3">
    <location>
        <begin position="67"/>
        <end position="198"/>
    </location>
</feature>
<dbReference type="Pfam" id="PF12535">
    <property type="entry name" value="Nudix_N"/>
    <property type="match status" value="1"/>
</dbReference>
<accession>A0ABX7T4H6</accession>
<proteinExistence type="predicted"/>
<protein>
    <submittedName>
        <fullName evidence="4">NUDIX hydrolase</fullName>
    </submittedName>
</protein>
<dbReference type="EMBL" id="CP071794">
    <property type="protein sequence ID" value="QTD55818.1"/>
    <property type="molecule type" value="Genomic_DNA"/>
</dbReference>
<dbReference type="InterPro" id="IPR059176">
    <property type="entry name" value="UDP-X_N"/>
</dbReference>
<dbReference type="Gene3D" id="6.10.250.1120">
    <property type="match status" value="1"/>
</dbReference>
<dbReference type="RefSeq" id="WP_207987642.1">
    <property type="nucleotide sequence ID" value="NZ_CP071794.1"/>
</dbReference>
<dbReference type="CDD" id="cd04672">
    <property type="entry name" value="NUDIX_CDP-Chase_like"/>
    <property type="match status" value="1"/>
</dbReference>
<name>A0ABX7T4H6_9SPHN</name>
<evidence type="ECO:0000313" key="4">
    <source>
        <dbReference type="EMBL" id="QTD55818.1"/>
    </source>
</evidence>
<comment type="cofactor">
    <cofactor evidence="1">
        <name>Mg(2+)</name>
        <dbReference type="ChEBI" id="CHEBI:18420"/>
    </cofactor>
</comment>
<keyword evidence="5" id="KW-1185">Reference proteome</keyword>